<dbReference type="Proteomes" id="UP001222680">
    <property type="component" value="Chromosome"/>
</dbReference>
<feature type="signal peptide" evidence="1">
    <location>
        <begin position="1"/>
        <end position="21"/>
    </location>
</feature>
<name>A0ABY8GHN6_EDWIC</name>
<reference evidence="2 3" key="1">
    <citation type="submission" date="2022-02" db="EMBL/GenBank/DDBJ databases">
        <title>Phenotypic, genotypic and serological characterization of Edwardsiella ictaluri from catfish and ornamental fish species.</title>
        <authorList>
            <person name="Rose D."/>
            <person name="Tekedar H.C."/>
            <person name="Waldbieser G.C."/>
            <person name="Aarattuthodi S."/>
            <person name="Griffin M.J."/>
        </authorList>
    </citation>
    <scope>NUCLEOTIDE SEQUENCE [LARGE SCALE GENOMIC DNA]</scope>
    <source>
        <strain evidence="2 3">13 TAL-140 K3</strain>
    </source>
</reference>
<evidence type="ECO:0000313" key="3">
    <source>
        <dbReference type="Proteomes" id="UP001222680"/>
    </source>
</evidence>
<sequence>MKRILPLAAVCLLAGCQTFFIGSGMDSTNNTSVPYIQRIQKADTVGHTDPEQRKMDIYACGVGPSADLNDKRWQPANGYPNLSVKDRAGKRDKLEHCMEGKGYIVFGFEECGSQKDPTGLCN</sequence>
<accession>A0ABY8GHN6</accession>
<protein>
    <recommendedName>
        <fullName evidence="4">Lipoprotein</fullName>
    </recommendedName>
</protein>
<keyword evidence="1" id="KW-0732">Signal</keyword>
<dbReference type="PROSITE" id="PS51257">
    <property type="entry name" value="PROKAR_LIPOPROTEIN"/>
    <property type="match status" value="1"/>
</dbReference>
<proteinExistence type="predicted"/>
<evidence type="ECO:0008006" key="4">
    <source>
        <dbReference type="Google" id="ProtNLM"/>
    </source>
</evidence>
<dbReference type="RefSeq" id="WP_015872290.1">
    <property type="nucleotide sequence ID" value="NZ_AP028097.1"/>
</dbReference>
<organism evidence="2 3">
    <name type="scientific">Edwardsiella ictaluri</name>
    <dbReference type="NCBI Taxonomy" id="67780"/>
    <lineage>
        <taxon>Bacteria</taxon>
        <taxon>Pseudomonadati</taxon>
        <taxon>Pseudomonadota</taxon>
        <taxon>Gammaproteobacteria</taxon>
        <taxon>Enterobacterales</taxon>
        <taxon>Hafniaceae</taxon>
        <taxon>Edwardsiella</taxon>
    </lineage>
</organism>
<gene>
    <name evidence="2" type="ORF">MAY91_02580</name>
</gene>
<dbReference type="EMBL" id="CP092014">
    <property type="protein sequence ID" value="WFN97032.1"/>
    <property type="molecule type" value="Genomic_DNA"/>
</dbReference>
<feature type="chain" id="PRO_5046959346" description="Lipoprotein" evidence="1">
    <location>
        <begin position="22"/>
        <end position="122"/>
    </location>
</feature>
<evidence type="ECO:0000256" key="1">
    <source>
        <dbReference type="SAM" id="SignalP"/>
    </source>
</evidence>
<dbReference type="GeneID" id="69539922"/>
<keyword evidence="3" id="KW-1185">Reference proteome</keyword>
<evidence type="ECO:0000313" key="2">
    <source>
        <dbReference type="EMBL" id="WFN97032.1"/>
    </source>
</evidence>